<protein>
    <submittedName>
        <fullName evidence="1">Oidioi.mRNA.OKI2018_I69.chr2.g6777.t1.cds</fullName>
    </submittedName>
</protein>
<accession>A0ABN7T434</accession>
<dbReference type="EMBL" id="OU015567">
    <property type="protein sequence ID" value="CAG5112579.1"/>
    <property type="molecule type" value="Genomic_DNA"/>
</dbReference>
<organism evidence="1 2">
    <name type="scientific">Oikopleura dioica</name>
    <name type="common">Tunicate</name>
    <dbReference type="NCBI Taxonomy" id="34765"/>
    <lineage>
        <taxon>Eukaryota</taxon>
        <taxon>Metazoa</taxon>
        <taxon>Chordata</taxon>
        <taxon>Tunicata</taxon>
        <taxon>Appendicularia</taxon>
        <taxon>Copelata</taxon>
        <taxon>Oikopleuridae</taxon>
        <taxon>Oikopleura</taxon>
    </lineage>
</organism>
<keyword evidence="2" id="KW-1185">Reference proteome</keyword>
<reference evidence="1 2" key="1">
    <citation type="submission" date="2021-04" db="EMBL/GenBank/DDBJ databases">
        <authorList>
            <person name="Bliznina A."/>
        </authorList>
    </citation>
    <scope>NUCLEOTIDE SEQUENCE [LARGE SCALE GENOMIC DNA]</scope>
</reference>
<dbReference type="Proteomes" id="UP001158576">
    <property type="component" value="Chromosome 2"/>
</dbReference>
<sequence>MNKIEDDLMTELTDLTLKDISTLEKGMQSLVREEVRRYKLETELKNQMREEAATKTIRALQARIAELEATVARLTPTNAPYIAKNSVPAGEIHDNSLAEILKLQYENASNSQKYPDIQTLQTPGYASVRLDANLDAIERRNQKIKQALNMQGSNLGMTSNGEYYVHI</sequence>
<name>A0ABN7T434_OIKDI</name>
<gene>
    <name evidence="1" type="ORF">OKIOD_LOCUS15542</name>
</gene>
<proteinExistence type="predicted"/>
<evidence type="ECO:0000313" key="2">
    <source>
        <dbReference type="Proteomes" id="UP001158576"/>
    </source>
</evidence>
<evidence type="ECO:0000313" key="1">
    <source>
        <dbReference type="EMBL" id="CAG5112579.1"/>
    </source>
</evidence>